<dbReference type="SUPFAM" id="SSF53850">
    <property type="entry name" value="Periplasmic binding protein-like II"/>
    <property type="match status" value="1"/>
</dbReference>
<dbReference type="Gene3D" id="3.10.105.10">
    <property type="entry name" value="Dipeptide-binding Protein, Domain 3"/>
    <property type="match status" value="1"/>
</dbReference>
<comment type="caution">
    <text evidence="2">The sequence shown here is derived from an EMBL/GenBank/DDBJ whole genome shotgun (WGS) entry which is preliminary data.</text>
</comment>
<evidence type="ECO:0000259" key="1">
    <source>
        <dbReference type="Pfam" id="PF00496"/>
    </source>
</evidence>
<gene>
    <name evidence="2" type="ORF">S01H4_03256</name>
</gene>
<sequence length="120" mass="13160">MNGQDPPTDNVLVRRAVKSAIDTEAIIKAIGGGVTELHTFIPKGMFAYYDGKEFPYNPEKAKELLAEAGYPNGFEVTLTVPDFLSTEGTVVKSYLEQVGIKTNLEVIAYTTLLGKYRKQG</sequence>
<dbReference type="PANTHER" id="PTHR30290">
    <property type="entry name" value="PERIPLASMIC BINDING COMPONENT OF ABC TRANSPORTER"/>
    <property type="match status" value="1"/>
</dbReference>
<dbReference type="Pfam" id="PF00496">
    <property type="entry name" value="SBP_bac_5"/>
    <property type="match status" value="1"/>
</dbReference>
<name>X0YJS0_9ZZZZ</name>
<reference evidence="2" key="1">
    <citation type="journal article" date="2014" name="Front. Microbiol.">
        <title>High frequency of phylogenetically diverse reductive dehalogenase-homologous genes in deep subseafloor sedimentary metagenomes.</title>
        <authorList>
            <person name="Kawai M."/>
            <person name="Futagami T."/>
            <person name="Toyoda A."/>
            <person name="Takaki Y."/>
            <person name="Nishi S."/>
            <person name="Hori S."/>
            <person name="Arai W."/>
            <person name="Tsubouchi T."/>
            <person name="Morono Y."/>
            <person name="Uchiyama I."/>
            <person name="Ito T."/>
            <person name="Fujiyama A."/>
            <person name="Inagaki F."/>
            <person name="Takami H."/>
        </authorList>
    </citation>
    <scope>NUCLEOTIDE SEQUENCE</scope>
    <source>
        <strain evidence="2">Expedition CK06-06</strain>
    </source>
</reference>
<evidence type="ECO:0000313" key="2">
    <source>
        <dbReference type="EMBL" id="GAG56349.1"/>
    </source>
</evidence>
<dbReference type="GO" id="GO:0015833">
    <property type="term" value="P:peptide transport"/>
    <property type="evidence" value="ECO:0007669"/>
    <property type="project" value="TreeGrafter"/>
</dbReference>
<protein>
    <recommendedName>
        <fullName evidence="1">Solute-binding protein family 5 domain-containing protein</fullName>
    </recommendedName>
</protein>
<dbReference type="InterPro" id="IPR000914">
    <property type="entry name" value="SBP_5_dom"/>
</dbReference>
<dbReference type="GO" id="GO:1904680">
    <property type="term" value="F:peptide transmembrane transporter activity"/>
    <property type="evidence" value="ECO:0007669"/>
    <property type="project" value="TreeGrafter"/>
</dbReference>
<dbReference type="EMBL" id="BART01000783">
    <property type="protein sequence ID" value="GAG56349.1"/>
    <property type="molecule type" value="Genomic_DNA"/>
</dbReference>
<accession>X0YJS0</accession>
<proteinExistence type="predicted"/>
<feature type="non-terminal residue" evidence="2">
    <location>
        <position position="120"/>
    </location>
</feature>
<dbReference type="AlphaFoldDB" id="X0YJS0"/>
<dbReference type="InterPro" id="IPR039424">
    <property type="entry name" value="SBP_5"/>
</dbReference>
<feature type="domain" description="Solute-binding protein family 5" evidence="1">
    <location>
        <begin position="1"/>
        <end position="113"/>
    </location>
</feature>
<organism evidence="2">
    <name type="scientific">marine sediment metagenome</name>
    <dbReference type="NCBI Taxonomy" id="412755"/>
    <lineage>
        <taxon>unclassified sequences</taxon>
        <taxon>metagenomes</taxon>
        <taxon>ecological metagenomes</taxon>
    </lineage>
</organism>